<proteinExistence type="inferred from homology"/>
<dbReference type="GO" id="GO:0015184">
    <property type="term" value="F:L-cystine transmembrane transporter activity"/>
    <property type="evidence" value="ECO:0007669"/>
    <property type="project" value="TreeGrafter"/>
</dbReference>
<evidence type="ECO:0000256" key="3">
    <source>
        <dbReference type="ARBA" id="ARBA00022448"/>
    </source>
</evidence>
<keyword evidence="4 9" id="KW-0812">Transmembrane</keyword>
<dbReference type="KEGG" id="aten:116301035"/>
<sequence>MVEKLPLKLAAQATGWTYFVVWTISFYPQVYLNWKRKSVVGFSFDYLAINIVGFLSYSIYTLVTYTNSEMQRYFRKENHSKSRDDPVKLTDVVFATHGLAICFFQLGQVCVYERGTQKLKKWIACVCGFALTGIFVLTMVASFSHNSLKMWALVLTYCGYIKSISSFSKVVPQIYLHFKRKSTEGWSIAAIWMDFSGGILSVVQMLIYCVIDGDNTQLTGNIPKLCLSVQSLITDTIFIFQHYILYPSKPISRVKQQAQQDESIKSLINSDTETIG</sequence>
<name>A0A6P8IGU7_ACTTE</name>
<dbReference type="PANTHER" id="PTHR13131:SF5">
    <property type="entry name" value="CYSTINOSIN"/>
    <property type="match status" value="1"/>
</dbReference>
<evidence type="ECO:0000256" key="4">
    <source>
        <dbReference type="ARBA" id="ARBA00022692"/>
    </source>
</evidence>
<evidence type="ECO:0000256" key="9">
    <source>
        <dbReference type="SAM" id="Phobius"/>
    </source>
</evidence>
<evidence type="ECO:0000313" key="11">
    <source>
        <dbReference type="RefSeq" id="XP_031565895.1"/>
    </source>
</evidence>
<accession>A0A6P8IGU7</accession>
<keyword evidence="5" id="KW-0677">Repeat</keyword>
<keyword evidence="10" id="KW-1185">Reference proteome</keyword>
<protein>
    <submittedName>
        <fullName evidence="11">Cystinosin homolog</fullName>
    </submittedName>
</protein>
<dbReference type="InterPro" id="IPR006603">
    <property type="entry name" value="PQ-loop_rpt"/>
</dbReference>
<keyword evidence="6 9" id="KW-1133">Transmembrane helix</keyword>
<evidence type="ECO:0000313" key="10">
    <source>
        <dbReference type="Proteomes" id="UP000515163"/>
    </source>
</evidence>
<dbReference type="Proteomes" id="UP000515163">
    <property type="component" value="Unplaced"/>
</dbReference>
<organism evidence="10 11">
    <name type="scientific">Actinia tenebrosa</name>
    <name type="common">Australian red waratah sea anemone</name>
    <dbReference type="NCBI Taxonomy" id="6105"/>
    <lineage>
        <taxon>Eukaryota</taxon>
        <taxon>Metazoa</taxon>
        <taxon>Cnidaria</taxon>
        <taxon>Anthozoa</taxon>
        <taxon>Hexacorallia</taxon>
        <taxon>Actiniaria</taxon>
        <taxon>Actiniidae</taxon>
        <taxon>Actinia</taxon>
    </lineage>
</organism>
<evidence type="ECO:0000256" key="8">
    <source>
        <dbReference type="ARBA" id="ARBA00048473"/>
    </source>
</evidence>
<feature type="transmembrane region" description="Helical" evidence="9">
    <location>
        <begin position="188"/>
        <end position="207"/>
    </location>
</feature>
<dbReference type="GeneID" id="116301035"/>
<dbReference type="GO" id="GO:0005774">
    <property type="term" value="C:vacuolar membrane"/>
    <property type="evidence" value="ECO:0007669"/>
    <property type="project" value="TreeGrafter"/>
</dbReference>
<evidence type="ECO:0000256" key="5">
    <source>
        <dbReference type="ARBA" id="ARBA00022737"/>
    </source>
</evidence>
<dbReference type="InterPro" id="IPR005282">
    <property type="entry name" value="LC_transporter"/>
</dbReference>
<dbReference type="AlphaFoldDB" id="A0A6P8IGU7"/>
<reference evidence="11" key="1">
    <citation type="submission" date="2025-08" db="UniProtKB">
        <authorList>
            <consortium name="RefSeq"/>
        </authorList>
    </citation>
    <scope>IDENTIFICATION</scope>
    <source>
        <tissue evidence="11">Tentacle</tissue>
    </source>
</reference>
<gene>
    <name evidence="11" type="primary">LOC116301035</name>
</gene>
<dbReference type="GO" id="GO:0012505">
    <property type="term" value="C:endomembrane system"/>
    <property type="evidence" value="ECO:0007669"/>
    <property type="project" value="UniProtKB-SubCell"/>
</dbReference>
<comment type="subcellular location">
    <subcellularLocation>
        <location evidence="1">Endomembrane system</location>
        <topology evidence="1">Multi-pass membrane protein</topology>
    </subcellularLocation>
</comment>
<dbReference type="PANTHER" id="PTHR13131">
    <property type="entry name" value="CYSTINOSIN"/>
    <property type="match status" value="1"/>
</dbReference>
<comment type="similarity">
    <text evidence="2">Belongs to the cystinosin family.</text>
</comment>
<evidence type="ECO:0000256" key="2">
    <source>
        <dbReference type="ARBA" id="ARBA00006855"/>
    </source>
</evidence>
<evidence type="ECO:0000256" key="6">
    <source>
        <dbReference type="ARBA" id="ARBA00022989"/>
    </source>
</evidence>
<evidence type="ECO:0000256" key="7">
    <source>
        <dbReference type="ARBA" id="ARBA00023136"/>
    </source>
</evidence>
<dbReference type="SMART" id="SM00679">
    <property type="entry name" value="CTNS"/>
    <property type="match status" value="2"/>
</dbReference>
<feature type="transmembrane region" description="Helical" evidence="9">
    <location>
        <begin position="46"/>
        <end position="65"/>
    </location>
</feature>
<evidence type="ECO:0000256" key="1">
    <source>
        <dbReference type="ARBA" id="ARBA00004127"/>
    </source>
</evidence>
<dbReference type="Pfam" id="PF04193">
    <property type="entry name" value="PQ-loop"/>
    <property type="match status" value="2"/>
</dbReference>
<keyword evidence="7 9" id="KW-0472">Membrane</keyword>
<keyword evidence="3" id="KW-0813">Transport</keyword>
<dbReference type="Gene3D" id="1.20.1280.290">
    <property type="match status" value="2"/>
</dbReference>
<dbReference type="OrthoDB" id="75720at2759"/>
<dbReference type="RefSeq" id="XP_031565895.1">
    <property type="nucleotide sequence ID" value="XM_031710035.1"/>
</dbReference>
<comment type="catalytic activity">
    <reaction evidence="8">
        <text>L-cystine(out) + H(+)(out) = L-cystine(in) + H(+)(in)</text>
        <dbReference type="Rhea" id="RHEA:66172"/>
        <dbReference type="ChEBI" id="CHEBI:15378"/>
        <dbReference type="ChEBI" id="CHEBI:35491"/>
    </reaction>
    <physiologicalReaction direction="left-to-right" evidence="8">
        <dbReference type="Rhea" id="RHEA:66173"/>
    </physiologicalReaction>
</comment>
<feature type="transmembrane region" description="Helical" evidence="9">
    <location>
        <begin position="15"/>
        <end position="34"/>
    </location>
</feature>
<dbReference type="InParanoid" id="A0A6P8IGU7"/>
<feature type="transmembrane region" description="Helical" evidence="9">
    <location>
        <begin position="123"/>
        <end position="144"/>
    </location>
</feature>